<dbReference type="Gene3D" id="3.90.79.10">
    <property type="entry name" value="Nucleoside Triphosphate Pyrophosphohydrolase"/>
    <property type="match status" value="1"/>
</dbReference>
<organism evidence="2 3">
    <name type="scientific">Denitrobaculum tricleocarpae</name>
    <dbReference type="NCBI Taxonomy" id="2591009"/>
    <lineage>
        <taxon>Bacteria</taxon>
        <taxon>Pseudomonadati</taxon>
        <taxon>Pseudomonadota</taxon>
        <taxon>Alphaproteobacteria</taxon>
        <taxon>Rhodospirillales</taxon>
        <taxon>Rhodospirillaceae</taxon>
        <taxon>Denitrobaculum</taxon>
    </lineage>
</organism>
<dbReference type="SUPFAM" id="SSF55811">
    <property type="entry name" value="Nudix"/>
    <property type="match status" value="1"/>
</dbReference>
<evidence type="ECO:0000313" key="3">
    <source>
        <dbReference type="Proteomes" id="UP000315252"/>
    </source>
</evidence>
<dbReference type="Pfam" id="PF12535">
    <property type="entry name" value="Nudix_N"/>
    <property type="match status" value="1"/>
</dbReference>
<dbReference type="GO" id="GO:0016787">
    <property type="term" value="F:hydrolase activity"/>
    <property type="evidence" value="ECO:0007669"/>
    <property type="project" value="UniProtKB-KW"/>
</dbReference>
<dbReference type="InterPro" id="IPR015797">
    <property type="entry name" value="NUDIX_hydrolase-like_dom_sf"/>
</dbReference>
<evidence type="ECO:0000313" key="2">
    <source>
        <dbReference type="EMBL" id="TQV79628.1"/>
    </source>
</evidence>
<keyword evidence="2" id="KW-0378">Hydrolase</keyword>
<keyword evidence="3" id="KW-1185">Reference proteome</keyword>
<comment type="caution">
    <text evidence="2">The sequence shown here is derived from an EMBL/GenBank/DDBJ whole genome shotgun (WGS) entry which is preliminary data.</text>
</comment>
<dbReference type="InterPro" id="IPR000086">
    <property type="entry name" value="NUDIX_hydrolase_dom"/>
</dbReference>
<feature type="domain" description="Nudix hydrolase" evidence="1">
    <location>
        <begin position="82"/>
        <end position="214"/>
    </location>
</feature>
<gene>
    <name evidence="2" type="ORF">FKG95_12975</name>
</gene>
<protein>
    <submittedName>
        <fullName evidence="2">NUDIX hydrolase</fullName>
    </submittedName>
</protein>
<dbReference type="Proteomes" id="UP000315252">
    <property type="component" value="Unassembled WGS sequence"/>
</dbReference>
<evidence type="ECO:0000259" key="1">
    <source>
        <dbReference type="PROSITE" id="PS51462"/>
    </source>
</evidence>
<dbReference type="PANTHER" id="PTHR43736">
    <property type="entry name" value="ADP-RIBOSE PYROPHOSPHATASE"/>
    <property type="match status" value="1"/>
</dbReference>
<dbReference type="InterPro" id="IPR059176">
    <property type="entry name" value="UDP-X_N"/>
</dbReference>
<dbReference type="OrthoDB" id="8480561at2"/>
<sequence>MTPPPQEPAPGRTPEAGEPRRLRWARELQALAQTGLTYATDPYDIERYHAARALAVEMLAAAGAAEEAVIAELFRNETGYATPKVDVRGAVFQGCEGGAEQILLVREVTDGKWALPGGWADVNASPRENVEREIFEESGYEARVTKLAAVYDRLKHPHSPPHLFHIYKMFFICTLTGGNAKTSVETSEIGFFGEDNLPELSQGRVLESQIRRMFAHQRDSSLPAEFD</sequence>
<reference evidence="2 3" key="1">
    <citation type="submission" date="2019-06" db="EMBL/GenBank/DDBJ databases">
        <title>Whole genome sequence for Rhodospirillaceae sp. R148.</title>
        <authorList>
            <person name="Wang G."/>
        </authorList>
    </citation>
    <scope>NUCLEOTIDE SEQUENCE [LARGE SCALE GENOMIC DNA]</scope>
    <source>
        <strain evidence="2 3">R148</strain>
    </source>
</reference>
<dbReference type="PANTHER" id="PTHR43736:SF1">
    <property type="entry name" value="DIHYDRONEOPTERIN TRIPHOSPHATE DIPHOSPHATASE"/>
    <property type="match status" value="1"/>
</dbReference>
<accession>A0A545TQY6</accession>
<dbReference type="EMBL" id="VHSH01000004">
    <property type="protein sequence ID" value="TQV79628.1"/>
    <property type="molecule type" value="Genomic_DNA"/>
</dbReference>
<dbReference type="Gene3D" id="6.10.250.1120">
    <property type="match status" value="1"/>
</dbReference>
<proteinExistence type="predicted"/>
<dbReference type="Pfam" id="PF00293">
    <property type="entry name" value="NUDIX"/>
    <property type="match status" value="1"/>
</dbReference>
<dbReference type="CDD" id="cd04672">
    <property type="entry name" value="NUDIX_CDP-Chase_like"/>
    <property type="match status" value="1"/>
</dbReference>
<dbReference type="AlphaFoldDB" id="A0A545TQY6"/>
<name>A0A545TQY6_9PROT</name>
<dbReference type="PROSITE" id="PS51462">
    <property type="entry name" value="NUDIX"/>
    <property type="match status" value="1"/>
</dbReference>
<dbReference type="RefSeq" id="WP_142896808.1">
    <property type="nucleotide sequence ID" value="NZ_ML660055.1"/>
</dbReference>